<reference evidence="3 4" key="1">
    <citation type="journal article" date="2013" name="Int. J. Syst. Evol. Microbiol.">
        <title>Marinoscillum luteum sp. nov., isolated from marine sediment.</title>
        <authorList>
            <person name="Cha I.T."/>
            <person name="Park S.J."/>
            <person name="Kim S.J."/>
            <person name="Kim J.G."/>
            <person name="Jung M.Y."/>
            <person name="Shin K.S."/>
            <person name="Kwon K.K."/>
            <person name="Yang S.H."/>
            <person name="Seo Y.S."/>
            <person name="Rhee S.K."/>
        </authorList>
    </citation>
    <scope>NUCLEOTIDE SEQUENCE [LARGE SCALE GENOMIC DNA]</scope>
    <source>
        <strain evidence="3 4">KCTC 23939</strain>
    </source>
</reference>
<evidence type="ECO:0000313" key="4">
    <source>
        <dbReference type="Proteomes" id="UP001610063"/>
    </source>
</evidence>
<dbReference type="CDD" id="cd10456">
    <property type="entry name" value="GIY-YIG_UPF0213"/>
    <property type="match status" value="1"/>
</dbReference>
<evidence type="ECO:0000313" key="3">
    <source>
        <dbReference type="EMBL" id="MFH6984498.1"/>
    </source>
</evidence>
<proteinExistence type="inferred from homology"/>
<dbReference type="Pfam" id="PF01541">
    <property type="entry name" value="GIY-YIG"/>
    <property type="match status" value="1"/>
</dbReference>
<dbReference type="InterPro" id="IPR000305">
    <property type="entry name" value="GIY-YIG_endonuc"/>
</dbReference>
<feature type="domain" description="GIY-YIG" evidence="2">
    <location>
        <begin position="1"/>
        <end position="77"/>
    </location>
</feature>
<dbReference type="SUPFAM" id="SSF82771">
    <property type="entry name" value="GIY-YIG endonuclease"/>
    <property type="match status" value="1"/>
</dbReference>
<evidence type="ECO:0000259" key="2">
    <source>
        <dbReference type="PROSITE" id="PS50164"/>
    </source>
</evidence>
<dbReference type="InterPro" id="IPR035901">
    <property type="entry name" value="GIY-YIG_endonuc_sf"/>
</dbReference>
<organism evidence="3 4">
    <name type="scientific">Marinoscillum luteum</name>
    <dbReference type="NCBI Taxonomy" id="861051"/>
    <lineage>
        <taxon>Bacteria</taxon>
        <taxon>Pseudomonadati</taxon>
        <taxon>Bacteroidota</taxon>
        <taxon>Cytophagia</taxon>
        <taxon>Cytophagales</taxon>
        <taxon>Reichenbachiellaceae</taxon>
        <taxon>Marinoscillum</taxon>
    </lineage>
</organism>
<evidence type="ECO:0000256" key="1">
    <source>
        <dbReference type="ARBA" id="ARBA00007435"/>
    </source>
</evidence>
<comment type="similarity">
    <text evidence="1">Belongs to the UPF0213 family.</text>
</comment>
<dbReference type="PANTHER" id="PTHR34477">
    <property type="entry name" value="UPF0213 PROTEIN YHBQ"/>
    <property type="match status" value="1"/>
</dbReference>
<dbReference type="InterPro" id="IPR050190">
    <property type="entry name" value="UPF0213_domain"/>
</dbReference>
<comment type="caution">
    <text evidence="3">The sequence shown here is derived from an EMBL/GenBank/DDBJ whole genome shotgun (WGS) entry which is preliminary data.</text>
</comment>
<dbReference type="PROSITE" id="PS50164">
    <property type="entry name" value="GIY_YIG"/>
    <property type="match status" value="1"/>
</dbReference>
<name>A0ABW7NA36_9BACT</name>
<dbReference type="Proteomes" id="UP001610063">
    <property type="component" value="Unassembled WGS sequence"/>
</dbReference>
<dbReference type="EMBL" id="JBIPKE010000017">
    <property type="protein sequence ID" value="MFH6984498.1"/>
    <property type="molecule type" value="Genomic_DNA"/>
</dbReference>
<dbReference type="Gene3D" id="3.40.1440.10">
    <property type="entry name" value="GIY-YIG endonuclease"/>
    <property type="match status" value="1"/>
</dbReference>
<sequence length="96" mass="11600">MTYTVYILRCSDGTYYTGVTNDLDRRVWEHQSGHDSRAYTFRRRPLKLVFQEHFPDVNQAIAFEKQVKGWRRAKKEALIARRWDLLPELSMAYFRK</sequence>
<dbReference type="PANTHER" id="PTHR34477:SF1">
    <property type="entry name" value="UPF0213 PROTEIN YHBQ"/>
    <property type="match status" value="1"/>
</dbReference>
<keyword evidence="4" id="KW-1185">Reference proteome</keyword>
<gene>
    <name evidence="3" type="ORF">ACHKAR_13680</name>
</gene>
<protein>
    <submittedName>
        <fullName evidence="3">GIY-YIG nuclease family protein</fullName>
    </submittedName>
</protein>
<accession>A0ABW7NA36</accession>
<dbReference type="RefSeq" id="WP_395417853.1">
    <property type="nucleotide sequence ID" value="NZ_JBIPKE010000017.1"/>
</dbReference>